<feature type="binding site" evidence="8 10">
    <location>
        <position position="112"/>
    </location>
    <ligand>
        <name>substrate</name>
    </ligand>
</feature>
<dbReference type="EMBL" id="LDRV01000099">
    <property type="protein sequence ID" value="KTS08755.1"/>
    <property type="molecule type" value="Genomic_DNA"/>
</dbReference>
<dbReference type="NCBIfam" id="TIGR01035">
    <property type="entry name" value="hemA"/>
    <property type="match status" value="1"/>
</dbReference>
<feature type="site" description="Important for activity" evidence="8 12">
    <location>
        <position position="102"/>
    </location>
</feature>
<gene>
    <name evidence="8" type="primary">hemA</name>
    <name evidence="17" type="ORF">RSA3_15030</name>
</gene>
<evidence type="ECO:0000256" key="9">
    <source>
        <dbReference type="PIRSR" id="PIRSR000445-1"/>
    </source>
</evidence>
<comment type="miscellaneous">
    <text evidence="8">During catalysis, the active site Cys acts as a nucleophile attacking the alpha-carbonyl group of tRNA-bound glutamate with the formation of a thioester intermediate between enzyme and glutamate, and the concomitant release of tRNA(Glu). The thioester intermediate is finally reduced by direct hydride transfer from NADPH, to form the product GSA.</text>
</comment>
<dbReference type="InterPro" id="IPR015895">
    <property type="entry name" value="4pyrrol_synth_GluRdtase_N"/>
</dbReference>
<comment type="domain">
    <text evidence="8">Possesses an unusual extended V-shaped dimeric structure with each monomer consisting of three distinct domains arranged along a curved 'spinal' alpha-helix. The N-terminal catalytic domain specifically recognizes the glutamate moiety of the substrate. The second domain is the NADPH-binding domain, and the third C-terminal domain is responsible for dimerization.</text>
</comment>
<dbReference type="SUPFAM" id="SSF69742">
    <property type="entry name" value="Glutamyl tRNA-reductase catalytic, N-terminal domain"/>
    <property type="match status" value="1"/>
</dbReference>
<dbReference type="RefSeq" id="WP_058614899.1">
    <property type="nucleotide sequence ID" value="NZ_LDRV01000099.1"/>
</dbReference>
<evidence type="ECO:0000256" key="8">
    <source>
        <dbReference type="HAMAP-Rule" id="MF_00087"/>
    </source>
</evidence>
<evidence type="ECO:0000313" key="18">
    <source>
        <dbReference type="Proteomes" id="UP000072189"/>
    </source>
</evidence>
<dbReference type="FunFam" id="3.30.460.30:FF:000001">
    <property type="entry name" value="Glutamyl-tRNA reductase"/>
    <property type="match status" value="1"/>
</dbReference>
<evidence type="ECO:0000256" key="6">
    <source>
        <dbReference type="ARBA" id="ARBA00023244"/>
    </source>
</evidence>
<feature type="active site" description="Nucleophile" evidence="8 9">
    <location>
        <position position="48"/>
    </location>
</feature>
<evidence type="ECO:0000256" key="2">
    <source>
        <dbReference type="ARBA" id="ARBA00005916"/>
    </source>
</evidence>
<evidence type="ECO:0000256" key="1">
    <source>
        <dbReference type="ARBA" id="ARBA00005059"/>
    </source>
</evidence>
<accession>A0A147F4C2</accession>
<dbReference type="InterPro" id="IPR036453">
    <property type="entry name" value="GluRdtase_dimer_dom_sf"/>
</dbReference>
<dbReference type="PATRIC" id="fig|2033.7.peg.3854"/>
<evidence type="ECO:0000256" key="11">
    <source>
        <dbReference type="PIRSR" id="PIRSR000445-3"/>
    </source>
</evidence>
<evidence type="ECO:0000256" key="4">
    <source>
        <dbReference type="ARBA" id="ARBA00022857"/>
    </source>
</evidence>
<feature type="binding site" evidence="8 10">
    <location>
        <begin position="47"/>
        <end position="50"/>
    </location>
    <ligand>
        <name>substrate</name>
    </ligand>
</feature>
<dbReference type="InterPro" id="IPR000343">
    <property type="entry name" value="4pyrrol_synth_GluRdtase"/>
</dbReference>
<dbReference type="GO" id="GO:0008883">
    <property type="term" value="F:glutamyl-tRNA reductase activity"/>
    <property type="evidence" value="ECO:0007669"/>
    <property type="project" value="UniProtKB-UniRule"/>
</dbReference>
<dbReference type="Pfam" id="PF01488">
    <property type="entry name" value="Shikimate_DH"/>
    <property type="match status" value="1"/>
</dbReference>
<keyword evidence="4 8" id="KW-0521">NADP</keyword>
<comment type="function">
    <text evidence="8">Catalyzes the NADPH-dependent reduction of glutamyl-tRNA(Glu) to glutamate 1-semialdehyde (GSA).</text>
</comment>
<proteinExistence type="inferred from homology"/>
<dbReference type="SUPFAM" id="SSF69075">
    <property type="entry name" value="Glutamyl tRNA-reductase dimerization domain"/>
    <property type="match status" value="1"/>
</dbReference>
<comment type="caution">
    <text evidence="17">The sequence shown here is derived from an EMBL/GenBank/DDBJ whole genome shotgun (WGS) entry which is preliminary data.</text>
</comment>
<evidence type="ECO:0000256" key="7">
    <source>
        <dbReference type="ARBA" id="ARBA00047464"/>
    </source>
</evidence>
<keyword evidence="5 8" id="KW-0560">Oxidoreductase</keyword>
<dbReference type="Gene3D" id="3.40.50.720">
    <property type="entry name" value="NAD(P)-binding Rossmann-like Domain"/>
    <property type="match status" value="1"/>
</dbReference>
<comment type="similarity">
    <text evidence="2 8 13">Belongs to the glutamyl-tRNA reductase family.</text>
</comment>
<evidence type="ECO:0000256" key="12">
    <source>
        <dbReference type="PIRSR" id="PIRSR000445-4"/>
    </source>
</evidence>
<dbReference type="NCBIfam" id="NF000750">
    <property type="entry name" value="PRK00045.3-4"/>
    <property type="match status" value="1"/>
</dbReference>
<evidence type="ECO:0000256" key="5">
    <source>
        <dbReference type="ARBA" id="ARBA00023002"/>
    </source>
</evidence>
<dbReference type="InterPro" id="IPR018214">
    <property type="entry name" value="GluRdtase_CS"/>
</dbReference>
<dbReference type="Gene3D" id="3.30.460.30">
    <property type="entry name" value="Glutamyl-tRNA reductase, N-terminal domain"/>
    <property type="match status" value="1"/>
</dbReference>
<evidence type="ECO:0000259" key="14">
    <source>
        <dbReference type="Pfam" id="PF00745"/>
    </source>
</evidence>
<protein>
    <recommendedName>
        <fullName evidence="3 8">Glutamyl-tRNA reductase</fullName>
        <shortName evidence="8">GluTR</shortName>
        <ecNumber evidence="3 8">1.2.1.70</ecNumber>
    </recommendedName>
</protein>
<dbReference type="Pfam" id="PF05201">
    <property type="entry name" value="GlutR_N"/>
    <property type="match status" value="1"/>
</dbReference>
<sequence length="443" mass="46130">MLLCVSASHKTASFELLERLSVPSSPVAPLITEHGGECVQGAVVVATCNRFEAYVDMDEPVTAGVALGVEATLAAIESATGVPARELEGSYTVLGGSEVAEHLFAVASGLESVVVGEGEIAGQVRRALTESREQGTTSAELERLFQRASEAQRGVKNSTAIGRAGRSLVRLSLELASSRIADWSTQRVLLVGTGAYAAATVAALRDQGAENISVHSPSGRAAKFAAKHGLHAVSAETFPMAVAHADLVITCTTSEHHVVSAATFAAGRTAVEAAAPAATGCPVDHSGRRLVIDLGLPRNVDPDVATVPGVDLLDLETIRLHAPLEELQATDAARDLVRDAARRFVSVGERKNITPAVVALRAHVFGVLDAEVARVRARGDEGGQTEQALRHLVGVLLHTPTTRAHELAETGRADEYIDALSALFGIEVADSATSAERPVADAG</sequence>
<dbReference type="UniPathway" id="UPA00251">
    <property type="reaction ID" value="UER00316"/>
</dbReference>
<feature type="domain" description="Glutamyl-tRNA reductase N-terminal" evidence="16">
    <location>
        <begin position="5"/>
        <end position="159"/>
    </location>
</feature>
<evidence type="ECO:0000256" key="3">
    <source>
        <dbReference type="ARBA" id="ARBA00012970"/>
    </source>
</evidence>
<dbReference type="PROSITE" id="PS00747">
    <property type="entry name" value="GLUTR"/>
    <property type="match status" value="1"/>
</dbReference>
<dbReference type="InterPro" id="IPR015896">
    <property type="entry name" value="4pyrrol_synth_GluRdtase_dimer"/>
</dbReference>
<dbReference type="PANTHER" id="PTHR43013:SF1">
    <property type="entry name" value="GLUTAMYL-TRNA REDUCTASE"/>
    <property type="match status" value="1"/>
</dbReference>
<name>A0A147F4C2_MICTE</name>
<dbReference type="Proteomes" id="UP000072189">
    <property type="component" value="Unassembled WGS sequence"/>
</dbReference>
<dbReference type="InterPro" id="IPR036291">
    <property type="entry name" value="NAD(P)-bd_dom_sf"/>
</dbReference>
<comment type="subunit">
    <text evidence="8">Homodimer.</text>
</comment>
<dbReference type="PIRSF" id="PIRSF000445">
    <property type="entry name" value="4pyrrol_synth_GluRdtase"/>
    <property type="match status" value="1"/>
</dbReference>
<dbReference type="InterPro" id="IPR006151">
    <property type="entry name" value="Shikm_DH/Glu-tRNA_Rdtase"/>
</dbReference>
<evidence type="ECO:0000256" key="13">
    <source>
        <dbReference type="RuleBase" id="RU000584"/>
    </source>
</evidence>
<dbReference type="HAMAP" id="MF_00087">
    <property type="entry name" value="Glu_tRNA_reductase"/>
    <property type="match status" value="1"/>
</dbReference>
<dbReference type="GO" id="GO:0050661">
    <property type="term" value="F:NADP binding"/>
    <property type="evidence" value="ECO:0007669"/>
    <property type="project" value="InterPro"/>
</dbReference>
<evidence type="ECO:0000256" key="10">
    <source>
        <dbReference type="PIRSR" id="PIRSR000445-2"/>
    </source>
</evidence>
<evidence type="ECO:0000259" key="16">
    <source>
        <dbReference type="Pfam" id="PF05201"/>
    </source>
</evidence>
<feature type="binding site" evidence="8 10">
    <location>
        <begin position="117"/>
        <end position="119"/>
    </location>
    <ligand>
        <name>substrate</name>
    </ligand>
</feature>
<dbReference type="AlphaFoldDB" id="A0A147F4C2"/>
<evidence type="ECO:0000313" key="17">
    <source>
        <dbReference type="EMBL" id="KTS08755.1"/>
    </source>
</evidence>
<reference evidence="17 18" key="1">
    <citation type="journal article" date="2016" name="Front. Microbiol.">
        <title>Genomic Resource of Rice Seed Associated Bacteria.</title>
        <authorList>
            <person name="Midha S."/>
            <person name="Bansal K."/>
            <person name="Sharma S."/>
            <person name="Kumar N."/>
            <person name="Patil P.P."/>
            <person name="Chaudhry V."/>
            <person name="Patil P.B."/>
        </authorList>
    </citation>
    <scope>NUCLEOTIDE SEQUENCE [LARGE SCALE GENOMIC DNA]</scope>
    <source>
        <strain evidence="17 18">RSA3</strain>
    </source>
</reference>
<dbReference type="EC" id="1.2.1.70" evidence="3 8"/>
<comment type="catalytic activity">
    <reaction evidence="7 8 13">
        <text>(S)-4-amino-5-oxopentanoate + tRNA(Glu) + NADP(+) = L-glutamyl-tRNA(Glu) + NADPH + H(+)</text>
        <dbReference type="Rhea" id="RHEA:12344"/>
        <dbReference type="Rhea" id="RHEA-COMP:9663"/>
        <dbReference type="Rhea" id="RHEA-COMP:9680"/>
        <dbReference type="ChEBI" id="CHEBI:15378"/>
        <dbReference type="ChEBI" id="CHEBI:57501"/>
        <dbReference type="ChEBI" id="CHEBI:57783"/>
        <dbReference type="ChEBI" id="CHEBI:58349"/>
        <dbReference type="ChEBI" id="CHEBI:78442"/>
        <dbReference type="ChEBI" id="CHEBI:78520"/>
        <dbReference type="EC" id="1.2.1.70"/>
    </reaction>
</comment>
<feature type="binding site" evidence="8 10">
    <location>
        <position position="123"/>
    </location>
    <ligand>
        <name>substrate</name>
    </ligand>
</feature>
<keyword evidence="6 8" id="KW-0627">Porphyrin biosynthesis</keyword>
<feature type="domain" description="Quinate/shikimate 5-dehydrogenase/glutamyl-tRNA reductase" evidence="15">
    <location>
        <begin position="174"/>
        <end position="317"/>
    </location>
</feature>
<evidence type="ECO:0000259" key="15">
    <source>
        <dbReference type="Pfam" id="PF01488"/>
    </source>
</evidence>
<dbReference type="GO" id="GO:0019353">
    <property type="term" value="P:protoporphyrinogen IX biosynthetic process from glutamate"/>
    <property type="evidence" value="ECO:0007669"/>
    <property type="project" value="TreeGrafter"/>
</dbReference>
<comment type="pathway">
    <text evidence="1 8 13">Porphyrin-containing compound metabolism; protoporphyrin-IX biosynthesis; 5-aminolevulinate from L-glutamyl-tRNA(Glu): step 1/2.</text>
</comment>
<feature type="binding site" evidence="8 11">
    <location>
        <begin position="192"/>
        <end position="197"/>
    </location>
    <ligand>
        <name>NADP(+)</name>
        <dbReference type="ChEBI" id="CHEBI:58349"/>
    </ligand>
</feature>
<dbReference type="Pfam" id="PF00745">
    <property type="entry name" value="GlutR_dimer"/>
    <property type="match status" value="1"/>
</dbReference>
<organism evidence="17 18">
    <name type="scientific">Microbacterium testaceum</name>
    <name type="common">Aureobacterium testaceum</name>
    <name type="synonym">Brevibacterium testaceum</name>
    <dbReference type="NCBI Taxonomy" id="2033"/>
    <lineage>
        <taxon>Bacteria</taxon>
        <taxon>Bacillati</taxon>
        <taxon>Actinomycetota</taxon>
        <taxon>Actinomycetes</taxon>
        <taxon>Micrococcales</taxon>
        <taxon>Microbacteriaceae</taxon>
        <taxon>Microbacterium</taxon>
    </lineage>
</organism>
<dbReference type="PANTHER" id="PTHR43013">
    <property type="entry name" value="GLUTAMYL-TRNA REDUCTASE"/>
    <property type="match status" value="1"/>
</dbReference>
<feature type="domain" description="Tetrapyrrole biosynthesis glutamyl-tRNA reductase dimerisation" evidence="14">
    <location>
        <begin position="333"/>
        <end position="426"/>
    </location>
</feature>
<dbReference type="SUPFAM" id="SSF51735">
    <property type="entry name" value="NAD(P)-binding Rossmann-fold domains"/>
    <property type="match status" value="1"/>
</dbReference>
<dbReference type="InterPro" id="IPR036343">
    <property type="entry name" value="GluRdtase_N_sf"/>
</dbReference>